<evidence type="ECO:0000313" key="1">
    <source>
        <dbReference type="EMBL" id="TCJ15356.1"/>
    </source>
</evidence>
<proteinExistence type="predicted"/>
<dbReference type="AlphaFoldDB" id="A0A4R1BDZ4"/>
<dbReference type="Proteomes" id="UP000295443">
    <property type="component" value="Unassembled WGS sequence"/>
</dbReference>
<comment type="caution">
    <text evidence="1">The sequence shown here is derived from an EMBL/GenBank/DDBJ whole genome shotgun (WGS) entry which is preliminary data.</text>
</comment>
<keyword evidence="2" id="KW-1185">Reference proteome</keyword>
<gene>
    <name evidence="1" type="ORF">EZJ19_06995</name>
</gene>
<reference evidence="1 2" key="1">
    <citation type="submission" date="2019-03" db="EMBL/GenBank/DDBJ databases">
        <title>Genome sequence of Thiobacillaceae bacterium LSR1, a sulfur-oxidizing bacterium isolated from freshwater sediment.</title>
        <authorList>
            <person name="Li S."/>
        </authorList>
    </citation>
    <scope>NUCLEOTIDE SEQUENCE [LARGE SCALE GENOMIC DNA]</scope>
    <source>
        <strain evidence="1 2">LSR1</strain>
    </source>
</reference>
<accession>A0A4R1BDZ4</accession>
<sequence length="104" mass="11794">MASIEYTEKSLAWLEDHHLPAILISNRRVQSDDEARLMAERHGAVYYGSLFRAVPKDADHVQMGEWQMKKGGQTDNHMTAKGYGVLAKLMRKSVKTVIEANHLD</sequence>
<dbReference type="RefSeq" id="WP_131446003.1">
    <property type="nucleotide sequence ID" value="NZ_SJZB01000027.1"/>
</dbReference>
<evidence type="ECO:0000313" key="2">
    <source>
        <dbReference type="Proteomes" id="UP000295443"/>
    </source>
</evidence>
<dbReference type="EMBL" id="SJZB01000027">
    <property type="protein sequence ID" value="TCJ15356.1"/>
    <property type="molecule type" value="Genomic_DNA"/>
</dbReference>
<name>A0A4R1BDZ4_9PROT</name>
<organism evidence="1 2">
    <name type="scientific">Parasulfuritortus cantonensis</name>
    <dbReference type="NCBI Taxonomy" id="2528202"/>
    <lineage>
        <taxon>Bacteria</taxon>
        <taxon>Pseudomonadati</taxon>
        <taxon>Pseudomonadota</taxon>
        <taxon>Betaproteobacteria</taxon>
        <taxon>Nitrosomonadales</taxon>
        <taxon>Thiobacillaceae</taxon>
        <taxon>Parasulfuritortus</taxon>
    </lineage>
</organism>
<protein>
    <submittedName>
        <fullName evidence="1">Uncharacterized protein</fullName>
    </submittedName>
</protein>